<proteinExistence type="predicted"/>
<dbReference type="SUPFAM" id="SSF51445">
    <property type="entry name" value="(Trans)glycosidases"/>
    <property type="match status" value="1"/>
</dbReference>
<comment type="caution">
    <text evidence="1">The sequence shown here is derived from an EMBL/GenBank/DDBJ whole genome shotgun (WGS) entry which is preliminary data.</text>
</comment>
<gene>
    <name evidence="1" type="ORF">CSA56_01465</name>
</gene>
<dbReference type="InterPro" id="IPR017853">
    <property type="entry name" value="GH"/>
</dbReference>
<protein>
    <submittedName>
        <fullName evidence="1">Uncharacterized protein</fullName>
    </submittedName>
</protein>
<dbReference type="SUPFAM" id="SSF49899">
    <property type="entry name" value="Concanavalin A-like lectins/glucanases"/>
    <property type="match status" value="1"/>
</dbReference>
<dbReference type="AlphaFoldDB" id="A0A2G6KMP5"/>
<dbReference type="Proteomes" id="UP000230821">
    <property type="component" value="Unassembled WGS sequence"/>
</dbReference>
<accession>A0A2G6KMP5</accession>
<evidence type="ECO:0000313" key="1">
    <source>
        <dbReference type="EMBL" id="PIE36109.1"/>
    </source>
</evidence>
<reference evidence="1 2" key="1">
    <citation type="submission" date="2017-10" db="EMBL/GenBank/DDBJ databases">
        <title>Novel microbial diversity and functional potential in the marine mammal oral microbiome.</title>
        <authorList>
            <person name="Dudek N.K."/>
            <person name="Sun C.L."/>
            <person name="Burstein D."/>
            <person name="Kantor R.S."/>
            <person name="Aliaga Goltsman D.S."/>
            <person name="Bik E.M."/>
            <person name="Thomas B.C."/>
            <person name="Banfield J.F."/>
            <person name="Relman D.A."/>
        </authorList>
    </citation>
    <scope>NUCLEOTIDE SEQUENCE [LARGE SCALE GENOMIC DNA]</scope>
    <source>
        <strain evidence="1">DOLJORAL78_47_16</strain>
    </source>
</reference>
<dbReference type="Gene3D" id="3.20.20.80">
    <property type="entry name" value="Glycosidases"/>
    <property type="match status" value="1"/>
</dbReference>
<evidence type="ECO:0000313" key="2">
    <source>
        <dbReference type="Proteomes" id="UP000230821"/>
    </source>
</evidence>
<sequence length="778" mass="87461">MAFPGKLYREGTILKQENVSGNPRIVFVEQFGFNHFLNDDIFRWIDILAENGVNGMRVFGFWPFAKGREESPYVKVGNSYDLTRFNEPFFEYLQRWIAHADDKGIVVLYELFDSCGFWYAPAAPYNPFYQLVGIDHKRFSDLNNAYLLDIQRKYIRKVINTVRPHVNLIFGIMNEFQGDARWYREMTRYVKSLAPDCLIAGSEEGSPAADDPAADIWFIHRGSYDLNSGHSDVSGDVRDMRQQTGPDASIGFSTDGFGMSGMSRENPADMSRLARDVGTNGLQLFGFLDHKAYIADEARGSIGQLNVETYRAIVEAFPPHPAPLRAKFRFDESSYASLAKKNVPAGIITKLQDLKGQEFLNETALLNAVESVLGRAPTAQYKDLIIQYTDIDRPVEGFLDIFRVATLPSTHPGAFVERGGKAIHATTEQGFLCYGQYKKNYPQKPLKALFSIFIDNNTADDRNILILDVYDHHSDRVIGKEVITRKDFKKVNEFCVFEFDFTPPSDNANMEFRIFYMGWAYILADKIAVIDPAEVTITDASQIPDSLKASGSTSSSSSEDDNNAELEGELVLFDPLTDGKSVAGTVNGGQFTPDGYRVETNFHGYLVYETDIVGNIGLEFDAKGYIDREDCSDSKLVVLLMFDSPRDANWGDPAIWRDSHYSLLEVRKRGIVPGFDHVTNGLGLKCGAHGHGLEFGTWAGHGQAGHPIEWHPDTVYHWVITWRDGVCDIRRNGQAMYSVNTTPQYAPTGKMNIRIGGTHWGRGGPRNVTYSNVRIYRL</sequence>
<name>A0A2G6KMP5_9BACT</name>
<dbReference type="EMBL" id="PDSK01000025">
    <property type="protein sequence ID" value="PIE36109.1"/>
    <property type="molecule type" value="Genomic_DNA"/>
</dbReference>
<dbReference type="InterPro" id="IPR013320">
    <property type="entry name" value="ConA-like_dom_sf"/>
</dbReference>
<organism evidence="1 2">
    <name type="scientific">candidate division KSB3 bacterium</name>
    <dbReference type="NCBI Taxonomy" id="2044937"/>
    <lineage>
        <taxon>Bacteria</taxon>
        <taxon>candidate division KSB3</taxon>
    </lineage>
</organism>